<dbReference type="InterPro" id="IPR036390">
    <property type="entry name" value="WH_DNA-bd_sf"/>
</dbReference>
<feature type="region of interest" description="Disordered" evidence="1">
    <location>
        <begin position="1"/>
        <end position="27"/>
    </location>
</feature>
<feature type="domain" description="HTH marR-type" evidence="2">
    <location>
        <begin position="25"/>
        <end position="160"/>
    </location>
</feature>
<reference evidence="3 4" key="1">
    <citation type="submission" date="2023-12" db="EMBL/GenBank/DDBJ databases">
        <title>Streptomyces sp. V4-01.</title>
        <authorList>
            <person name="Somphong A."/>
            <person name="Phongsopitanun W."/>
        </authorList>
    </citation>
    <scope>NUCLEOTIDE SEQUENCE [LARGE SCALE GENOMIC DNA]</scope>
    <source>
        <strain evidence="3 4">V4-01</strain>
    </source>
</reference>
<comment type="caution">
    <text evidence="3">The sequence shown here is derived from an EMBL/GenBank/DDBJ whole genome shotgun (WGS) entry which is preliminary data.</text>
</comment>
<evidence type="ECO:0000256" key="1">
    <source>
        <dbReference type="SAM" id="MobiDB-lite"/>
    </source>
</evidence>
<dbReference type="InterPro" id="IPR000835">
    <property type="entry name" value="HTH_MarR-typ"/>
</dbReference>
<keyword evidence="4" id="KW-1185">Reference proteome</keyword>
<dbReference type="EMBL" id="JAZEWV010000001">
    <property type="protein sequence ID" value="MEE4540429.1"/>
    <property type="molecule type" value="Genomic_DNA"/>
</dbReference>
<organism evidence="3 4">
    <name type="scientific">Actinacidiphila polyblastidii</name>
    <dbReference type="NCBI Taxonomy" id="3110430"/>
    <lineage>
        <taxon>Bacteria</taxon>
        <taxon>Bacillati</taxon>
        <taxon>Actinomycetota</taxon>
        <taxon>Actinomycetes</taxon>
        <taxon>Kitasatosporales</taxon>
        <taxon>Streptomycetaceae</taxon>
        <taxon>Actinacidiphila</taxon>
    </lineage>
</organism>
<dbReference type="SMART" id="SM00347">
    <property type="entry name" value="HTH_MARR"/>
    <property type="match status" value="1"/>
</dbReference>
<dbReference type="PANTHER" id="PTHR33164">
    <property type="entry name" value="TRANSCRIPTIONAL REGULATOR, MARR FAMILY"/>
    <property type="match status" value="1"/>
</dbReference>
<dbReference type="InterPro" id="IPR036388">
    <property type="entry name" value="WH-like_DNA-bd_sf"/>
</dbReference>
<evidence type="ECO:0000313" key="4">
    <source>
        <dbReference type="Proteomes" id="UP001344658"/>
    </source>
</evidence>
<gene>
    <name evidence="3" type="ORF">V2S66_00410</name>
</gene>
<dbReference type="Proteomes" id="UP001344658">
    <property type="component" value="Unassembled WGS sequence"/>
</dbReference>
<evidence type="ECO:0000313" key="3">
    <source>
        <dbReference type="EMBL" id="MEE4540429.1"/>
    </source>
</evidence>
<proteinExistence type="predicted"/>
<dbReference type="PANTHER" id="PTHR33164:SF103">
    <property type="entry name" value="REGULATORY PROTEIN MARR"/>
    <property type="match status" value="1"/>
</dbReference>
<dbReference type="Gene3D" id="1.10.10.10">
    <property type="entry name" value="Winged helix-like DNA-binding domain superfamily/Winged helix DNA-binding domain"/>
    <property type="match status" value="1"/>
</dbReference>
<dbReference type="InterPro" id="IPR039422">
    <property type="entry name" value="MarR/SlyA-like"/>
</dbReference>
<dbReference type="RefSeq" id="WP_330792132.1">
    <property type="nucleotide sequence ID" value="NZ_JAZEWV010000001.1"/>
</dbReference>
<dbReference type="Pfam" id="PF01047">
    <property type="entry name" value="MarR"/>
    <property type="match status" value="1"/>
</dbReference>
<dbReference type="SUPFAM" id="SSF46785">
    <property type="entry name" value="Winged helix' DNA-binding domain"/>
    <property type="match status" value="1"/>
</dbReference>
<evidence type="ECO:0000259" key="2">
    <source>
        <dbReference type="PROSITE" id="PS50995"/>
    </source>
</evidence>
<dbReference type="PROSITE" id="PS50995">
    <property type="entry name" value="HTH_MARR_2"/>
    <property type="match status" value="1"/>
</dbReference>
<accession>A0ABU7P3P5</accession>
<protein>
    <submittedName>
        <fullName evidence="3">MarR family transcriptional regulator</fullName>
    </submittedName>
</protein>
<sequence length="177" mass="19161">MAQEAGGWRHRASVVRDHGGPSPQSADLAARTGEIIELLEILWERRRDISPAPVSAAQLRVLYILEREECLNLGGLAVALGASAPSTSRLCDRLEALGFVARSPNEANRREKDLRLAEAGRAHLRQLRLWREAELQKTIAAMPPEAQVELLRGIQAFRTASLGAPRASGEGSNAASA</sequence>
<name>A0ABU7P3P5_9ACTN</name>